<name>A0AAD7ZLU6_DIPPU</name>
<dbReference type="PANTHER" id="PTHR22166">
    <property type="entry name" value="ENDOPLASMIC RETICULUM JUNCTION FORMATION PROTEIN LUNAPARK"/>
    <property type="match status" value="1"/>
</dbReference>
<keyword evidence="3" id="KW-0175">Coiled coil</keyword>
<comment type="caution">
    <text evidence="6">The sequence shown here is derived from an EMBL/GenBank/DDBJ whole genome shotgun (WGS) entry which is preliminary data.</text>
</comment>
<protein>
    <recommendedName>
        <fullName evidence="2">Endoplasmic reticulum junction formation protein lunapark</fullName>
    </recommendedName>
</protein>
<dbReference type="GO" id="GO:0071788">
    <property type="term" value="P:endoplasmic reticulum tubular network maintenance"/>
    <property type="evidence" value="ECO:0007669"/>
    <property type="project" value="UniProtKB-UniRule"/>
</dbReference>
<dbReference type="GO" id="GO:0098826">
    <property type="term" value="C:endoplasmic reticulum tubular network membrane"/>
    <property type="evidence" value="ECO:0007669"/>
    <property type="project" value="UniProtKB-UniRule"/>
</dbReference>
<evidence type="ECO:0000256" key="1">
    <source>
        <dbReference type="ARBA" id="ARBA00009940"/>
    </source>
</evidence>
<feature type="compositionally biased region" description="Polar residues" evidence="4">
    <location>
        <begin position="370"/>
        <end position="395"/>
    </location>
</feature>
<dbReference type="InterPro" id="IPR040115">
    <property type="entry name" value="Lnp"/>
</dbReference>
<organism evidence="6 7">
    <name type="scientific">Diploptera punctata</name>
    <name type="common">Pacific beetle cockroach</name>
    <dbReference type="NCBI Taxonomy" id="6984"/>
    <lineage>
        <taxon>Eukaryota</taxon>
        <taxon>Metazoa</taxon>
        <taxon>Ecdysozoa</taxon>
        <taxon>Arthropoda</taxon>
        <taxon>Hexapoda</taxon>
        <taxon>Insecta</taxon>
        <taxon>Pterygota</taxon>
        <taxon>Neoptera</taxon>
        <taxon>Polyneoptera</taxon>
        <taxon>Dictyoptera</taxon>
        <taxon>Blattodea</taxon>
        <taxon>Blaberoidea</taxon>
        <taxon>Blaberidae</taxon>
        <taxon>Diplopterinae</taxon>
        <taxon>Diploptera</taxon>
    </lineage>
</organism>
<keyword evidence="2" id="KW-1133">Transmembrane helix</keyword>
<evidence type="ECO:0000259" key="5">
    <source>
        <dbReference type="Pfam" id="PF10058"/>
    </source>
</evidence>
<keyword evidence="2" id="KW-0863">Zinc-finger</keyword>
<keyword evidence="2" id="KW-0256">Endoplasmic reticulum</keyword>
<dbReference type="Pfam" id="PF10058">
    <property type="entry name" value="Zn_ribbon_10"/>
    <property type="match status" value="1"/>
</dbReference>
<dbReference type="Proteomes" id="UP001233999">
    <property type="component" value="Unassembled WGS sequence"/>
</dbReference>
<feature type="transmembrane region" description="Helical" evidence="2">
    <location>
        <begin position="54"/>
        <end position="74"/>
    </location>
</feature>
<keyword evidence="2" id="KW-0812">Transmembrane</keyword>
<sequence length="412" mass="46087">MGAILSRFRGQELAAKVKKLVRKKTTLEILENLESRIKSIEENKLSTEQRQRKIVGQLLLVSVGIYVIAALVFYFACFPAPLQEQIFYIIPLLIFPIIVIFVKRLVTWYYRRKLTRNQDKLHNMIEEKKRLLDDVMDKETYKVAKEILEKFAPEQLRKSSSLVLPIKTVATPDPSLQRRVTTTSVPTSNINLAPISTPGTDLRRRSVGVPPQIQGHGATPGQTNGQGFMQRPLGPPMPRPILPRERSYLDKLVEYLVGDGPSNRYALICKNCESHNGMALKEEFEYFAFRCCYCFYLNPARKQRPQAPRLPSSSSGADNLLGRLSVSELESASDSEEESGSDQLTEQESVTKEDGVKISEIGTEDLAENSGLNEPSNTQTAENGKSLDENPSPSTDSVPKSPESPKSPDDST</sequence>
<reference evidence="6" key="1">
    <citation type="journal article" date="2023" name="IScience">
        <title>Live-bearing cockroach genome reveals convergent evolutionary mechanisms linked to viviparity in insects and beyond.</title>
        <authorList>
            <person name="Fouks B."/>
            <person name="Harrison M.C."/>
            <person name="Mikhailova A.A."/>
            <person name="Marchal E."/>
            <person name="English S."/>
            <person name="Carruthers M."/>
            <person name="Jennings E.C."/>
            <person name="Chiamaka E.L."/>
            <person name="Frigard R.A."/>
            <person name="Pippel M."/>
            <person name="Attardo G.M."/>
            <person name="Benoit J.B."/>
            <person name="Bornberg-Bauer E."/>
            <person name="Tobe S.S."/>
        </authorList>
    </citation>
    <scope>NUCLEOTIDE SEQUENCE</scope>
    <source>
        <strain evidence="6">Stay&amp;Tobe</strain>
    </source>
</reference>
<keyword evidence="2" id="KW-0479">Metal-binding</keyword>
<feature type="transmembrane region" description="Helical" evidence="2">
    <location>
        <begin position="86"/>
        <end position="106"/>
    </location>
</feature>
<reference evidence="6" key="2">
    <citation type="submission" date="2023-05" db="EMBL/GenBank/DDBJ databases">
        <authorList>
            <person name="Fouks B."/>
        </authorList>
    </citation>
    <scope>NUCLEOTIDE SEQUENCE</scope>
    <source>
        <strain evidence="6">Stay&amp;Tobe</strain>
        <tissue evidence="6">Testes</tissue>
    </source>
</reference>
<comment type="function">
    <text evidence="2">Plays a role in determining ER morphology.</text>
</comment>
<feature type="coiled-coil region" evidence="3">
    <location>
        <begin position="23"/>
        <end position="50"/>
    </location>
</feature>
<feature type="region of interest" description="Disordered" evidence="4">
    <location>
        <begin position="327"/>
        <end position="412"/>
    </location>
</feature>
<dbReference type="AlphaFoldDB" id="A0AAD7ZLU6"/>
<dbReference type="PANTHER" id="PTHR22166:SF12">
    <property type="entry name" value="ENDOPLASMIC RETICULUM JUNCTION FORMATION PROTEIN LUNAPARK"/>
    <property type="match status" value="1"/>
</dbReference>
<keyword evidence="7" id="KW-1185">Reference proteome</keyword>
<dbReference type="GO" id="GO:1903373">
    <property type="term" value="P:positive regulation of endoplasmic reticulum tubular network organization"/>
    <property type="evidence" value="ECO:0007669"/>
    <property type="project" value="UniProtKB-UniRule"/>
</dbReference>
<dbReference type="GO" id="GO:0008270">
    <property type="term" value="F:zinc ion binding"/>
    <property type="evidence" value="ECO:0007669"/>
    <property type="project" value="UniProtKB-KW"/>
</dbReference>
<feature type="domain" description="Lunapark zinc ribbon" evidence="5">
    <location>
        <begin position="249"/>
        <end position="298"/>
    </location>
</feature>
<dbReference type="InterPro" id="IPR019273">
    <property type="entry name" value="Lunapark_Znf"/>
</dbReference>
<feature type="compositionally biased region" description="Acidic residues" evidence="4">
    <location>
        <begin position="331"/>
        <end position="340"/>
    </location>
</feature>
<evidence type="ECO:0000256" key="3">
    <source>
        <dbReference type="SAM" id="Coils"/>
    </source>
</evidence>
<evidence type="ECO:0000313" key="7">
    <source>
        <dbReference type="Proteomes" id="UP001233999"/>
    </source>
</evidence>
<evidence type="ECO:0000256" key="4">
    <source>
        <dbReference type="SAM" id="MobiDB-lite"/>
    </source>
</evidence>
<comment type="subcellular location">
    <subcellularLocation>
        <location evidence="2">Endoplasmic reticulum membrane</location>
        <topology evidence="2">Multi-pass membrane protein</topology>
    </subcellularLocation>
</comment>
<accession>A0AAD7ZLU6</accession>
<dbReference type="EMBL" id="JASPKZ010007723">
    <property type="protein sequence ID" value="KAJ9582888.1"/>
    <property type="molecule type" value="Genomic_DNA"/>
</dbReference>
<comment type="domain">
    <text evidence="2">The C4-type zinc finger motif is necessary both for its ER three-way tubular junction localization and formation.</text>
</comment>
<proteinExistence type="inferred from homology"/>
<keyword evidence="2" id="KW-0472">Membrane</keyword>
<keyword evidence="2" id="KW-0862">Zinc</keyword>
<evidence type="ECO:0000313" key="6">
    <source>
        <dbReference type="EMBL" id="KAJ9582888.1"/>
    </source>
</evidence>
<comment type="similarity">
    <text evidence="1 2">Belongs to the lunapark family.</text>
</comment>
<gene>
    <name evidence="6" type="ORF">L9F63_022767</name>
</gene>
<evidence type="ECO:0000256" key="2">
    <source>
        <dbReference type="RuleBase" id="RU367073"/>
    </source>
</evidence>